<dbReference type="EMBL" id="ML213619">
    <property type="protein sequence ID" value="TFK35769.1"/>
    <property type="molecule type" value="Genomic_DNA"/>
</dbReference>
<keyword evidence="4" id="KW-1185">Reference proteome</keyword>
<accession>A0A5C3LRH7</accession>
<organism evidence="3 4">
    <name type="scientific">Crucibulum laeve</name>
    <dbReference type="NCBI Taxonomy" id="68775"/>
    <lineage>
        <taxon>Eukaryota</taxon>
        <taxon>Fungi</taxon>
        <taxon>Dikarya</taxon>
        <taxon>Basidiomycota</taxon>
        <taxon>Agaricomycotina</taxon>
        <taxon>Agaricomycetes</taxon>
        <taxon>Agaricomycetidae</taxon>
        <taxon>Agaricales</taxon>
        <taxon>Agaricineae</taxon>
        <taxon>Nidulariaceae</taxon>
        <taxon>Crucibulum</taxon>
    </lineage>
</organism>
<name>A0A5C3LRH7_9AGAR</name>
<dbReference type="SUPFAM" id="SSF52540">
    <property type="entry name" value="P-loop containing nucleoside triphosphate hydrolases"/>
    <property type="match status" value="1"/>
</dbReference>
<dbReference type="OrthoDB" id="5106486at2759"/>
<evidence type="ECO:0000313" key="3">
    <source>
        <dbReference type="EMBL" id="TFK35769.1"/>
    </source>
</evidence>
<dbReference type="AlphaFoldDB" id="A0A5C3LRH7"/>
<dbReference type="STRING" id="68775.A0A5C3LRH7"/>
<dbReference type="InterPro" id="IPR056884">
    <property type="entry name" value="NPHP3-like_N"/>
</dbReference>
<feature type="domain" description="Nephrocystin 3-like N-terminal" evidence="2">
    <location>
        <begin position="39"/>
        <end position="80"/>
    </location>
</feature>
<proteinExistence type="predicted"/>
<sequence length="80" mass="8768">GTSHDSYERDPAPRCHPETRRDVRSLISQWLTATPISTDNPSSRILWLHGPAGAGKSAIAQSIAQDCAQTRRLAASFFFS</sequence>
<reference evidence="3 4" key="1">
    <citation type="journal article" date="2019" name="Nat. Ecol. Evol.">
        <title>Megaphylogeny resolves global patterns of mushroom evolution.</title>
        <authorList>
            <person name="Varga T."/>
            <person name="Krizsan K."/>
            <person name="Foldi C."/>
            <person name="Dima B."/>
            <person name="Sanchez-Garcia M."/>
            <person name="Sanchez-Ramirez S."/>
            <person name="Szollosi G.J."/>
            <person name="Szarkandi J.G."/>
            <person name="Papp V."/>
            <person name="Albert L."/>
            <person name="Andreopoulos W."/>
            <person name="Angelini C."/>
            <person name="Antonin V."/>
            <person name="Barry K.W."/>
            <person name="Bougher N.L."/>
            <person name="Buchanan P."/>
            <person name="Buyck B."/>
            <person name="Bense V."/>
            <person name="Catcheside P."/>
            <person name="Chovatia M."/>
            <person name="Cooper J."/>
            <person name="Damon W."/>
            <person name="Desjardin D."/>
            <person name="Finy P."/>
            <person name="Geml J."/>
            <person name="Haridas S."/>
            <person name="Hughes K."/>
            <person name="Justo A."/>
            <person name="Karasinski D."/>
            <person name="Kautmanova I."/>
            <person name="Kiss B."/>
            <person name="Kocsube S."/>
            <person name="Kotiranta H."/>
            <person name="LaButti K.M."/>
            <person name="Lechner B.E."/>
            <person name="Liimatainen K."/>
            <person name="Lipzen A."/>
            <person name="Lukacs Z."/>
            <person name="Mihaltcheva S."/>
            <person name="Morgado L.N."/>
            <person name="Niskanen T."/>
            <person name="Noordeloos M.E."/>
            <person name="Ohm R.A."/>
            <person name="Ortiz-Santana B."/>
            <person name="Ovrebo C."/>
            <person name="Racz N."/>
            <person name="Riley R."/>
            <person name="Savchenko A."/>
            <person name="Shiryaev A."/>
            <person name="Soop K."/>
            <person name="Spirin V."/>
            <person name="Szebenyi C."/>
            <person name="Tomsovsky M."/>
            <person name="Tulloss R.E."/>
            <person name="Uehling J."/>
            <person name="Grigoriev I.V."/>
            <person name="Vagvolgyi C."/>
            <person name="Papp T."/>
            <person name="Martin F.M."/>
            <person name="Miettinen O."/>
            <person name="Hibbett D.S."/>
            <person name="Nagy L.G."/>
        </authorList>
    </citation>
    <scope>NUCLEOTIDE SEQUENCE [LARGE SCALE GENOMIC DNA]</scope>
    <source>
        <strain evidence="3 4">CBS 166.37</strain>
    </source>
</reference>
<feature type="non-terminal residue" evidence="3">
    <location>
        <position position="1"/>
    </location>
</feature>
<protein>
    <recommendedName>
        <fullName evidence="2">Nephrocystin 3-like N-terminal domain-containing protein</fullName>
    </recommendedName>
</protein>
<dbReference type="Gene3D" id="3.40.50.300">
    <property type="entry name" value="P-loop containing nucleotide triphosphate hydrolases"/>
    <property type="match status" value="1"/>
</dbReference>
<dbReference type="Pfam" id="PF24883">
    <property type="entry name" value="NPHP3_N"/>
    <property type="match status" value="1"/>
</dbReference>
<feature type="non-terminal residue" evidence="3">
    <location>
        <position position="80"/>
    </location>
</feature>
<evidence type="ECO:0000259" key="2">
    <source>
        <dbReference type="Pfam" id="PF24883"/>
    </source>
</evidence>
<dbReference type="Proteomes" id="UP000308652">
    <property type="component" value="Unassembled WGS sequence"/>
</dbReference>
<evidence type="ECO:0000313" key="4">
    <source>
        <dbReference type="Proteomes" id="UP000308652"/>
    </source>
</evidence>
<dbReference type="InterPro" id="IPR027417">
    <property type="entry name" value="P-loop_NTPase"/>
</dbReference>
<keyword evidence="1" id="KW-0677">Repeat</keyword>
<evidence type="ECO:0000256" key="1">
    <source>
        <dbReference type="ARBA" id="ARBA00022737"/>
    </source>
</evidence>
<gene>
    <name evidence="3" type="ORF">BDQ12DRAFT_560347</name>
</gene>